<organism evidence="3 4">
    <name type="scientific">Deinococcus aerius</name>
    <dbReference type="NCBI Taxonomy" id="200253"/>
    <lineage>
        <taxon>Bacteria</taxon>
        <taxon>Thermotogati</taxon>
        <taxon>Deinococcota</taxon>
        <taxon>Deinococci</taxon>
        <taxon>Deinococcales</taxon>
        <taxon>Deinococcaceae</taxon>
        <taxon>Deinococcus</taxon>
    </lineage>
</organism>
<dbReference type="PANTHER" id="PTHR34819">
    <property type="entry name" value="LARGE CYSTEINE-RICH PERIPLASMIC PROTEIN OMCB"/>
    <property type="match status" value="1"/>
</dbReference>
<feature type="chain" id="PRO_5014427690" description="DUF11 domain-containing protein" evidence="1">
    <location>
        <begin position="25"/>
        <end position="922"/>
    </location>
</feature>
<keyword evidence="1" id="KW-0732">Signal</keyword>
<evidence type="ECO:0000259" key="2">
    <source>
        <dbReference type="Pfam" id="PF01345"/>
    </source>
</evidence>
<dbReference type="EMBL" id="BFAG01000006">
    <property type="protein sequence ID" value="GBF05983.1"/>
    <property type="molecule type" value="Genomic_DNA"/>
</dbReference>
<dbReference type="RefSeq" id="WP_103129375.1">
    <property type="nucleotide sequence ID" value="NZ_BFAG01000006.1"/>
</dbReference>
<dbReference type="Pfam" id="PF01345">
    <property type="entry name" value="DUF11"/>
    <property type="match status" value="2"/>
</dbReference>
<reference evidence="4" key="1">
    <citation type="submission" date="2018-01" db="EMBL/GenBank/DDBJ databases">
        <title>Draft Genome Sequence of the Radioresistant Bacterium Deinococcus aerius TR0125, Isolated from the Higher Atmosphere above Japan.</title>
        <authorList>
            <person name="Satoh K."/>
            <person name="Arai H."/>
            <person name="Sanzen T."/>
            <person name="Kawaguchi Y."/>
            <person name="Hayashi H."/>
            <person name="Yokobori S."/>
            <person name="Yamagishi A."/>
            <person name="Oono Y."/>
            <person name="Narumi I."/>
        </authorList>
    </citation>
    <scope>NUCLEOTIDE SEQUENCE [LARGE SCALE GENOMIC DNA]</scope>
    <source>
        <strain evidence="4">TR0125</strain>
    </source>
</reference>
<feature type="domain" description="DUF11" evidence="2">
    <location>
        <begin position="590"/>
        <end position="696"/>
    </location>
</feature>
<evidence type="ECO:0000256" key="1">
    <source>
        <dbReference type="SAM" id="SignalP"/>
    </source>
</evidence>
<protein>
    <recommendedName>
        <fullName evidence="2">DUF11 domain-containing protein</fullName>
    </recommendedName>
</protein>
<dbReference type="InterPro" id="IPR047589">
    <property type="entry name" value="DUF11_rpt"/>
</dbReference>
<gene>
    <name evidence="3" type="ORF">DAERI_060243</name>
</gene>
<dbReference type="PANTHER" id="PTHR34819:SF3">
    <property type="entry name" value="CELL SURFACE PROTEIN"/>
    <property type="match status" value="1"/>
</dbReference>
<dbReference type="Gene3D" id="2.60.40.1170">
    <property type="entry name" value="Mu homology domain, subdomain B"/>
    <property type="match status" value="1"/>
</dbReference>
<feature type="signal peptide" evidence="1">
    <location>
        <begin position="1"/>
        <end position="24"/>
    </location>
</feature>
<dbReference type="InterPro" id="IPR001434">
    <property type="entry name" value="OmcB-like_DUF11"/>
</dbReference>
<feature type="domain" description="DUF11" evidence="2">
    <location>
        <begin position="466"/>
        <end position="583"/>
    </location>
</feature>
<dbReference type="AlphaFoldDB" id="A0A2I9CVL9"/>
<dbReference type="SUPFAM" id="SSF117074">
    <property type="entry name" value="Hypothetical protein PA1324"/>
    <property type="match status" value="1"/>
</dbReference>
<dbReference type="NCBIfam" id="TIGR01451">
    <property type="entry name" value="B_ant_repeat"/>
    <property type="match status" value="2"/>
</dbReference>
<accession>A0A2I9CVL9</accession>
<dbReference type="Gene3D" id="2.60.40.10">
    <property type="entry name" value="Immunoglobulins"/>
    <property type="match status" value="1"/>
</dbReference>
<dbReference type="InterPro" id="IPR051172">
    <property type="entry name" value="Chlamydia_OmcB"/>
</dbReference>
<keyword evidence="4" id="KW-1185">Reference proteome</keyword>
<proteinExistence type="predicted"/>
<name>A0A2I9CVL9_9DEIO</name>
<dbReference type="InterPro" id="IPR013783">
    <property type="entry name" value="Ig-like_fold"/>
</dbReference>
<comment type="caution">
    <text evidence="3">The sequence shown here is derived from an EMBL/GenBank/DDBJ whole genome shotgun (WGS) entry which is preliminary data.</text>
</comment>
<dbReference type="Proteomes" id="UP000236569">
    <property type="component" value="Unassembled WGS sequence"/>
</dbReference>
<evidence type="ECO:0000313" key="4">
    <source>
        <dbReference type="Proteomes" id="UP000236569"/>
    </source>
</evidence>
<dbReference type="OrthoDB" id="9773411at2"/>
<evidence type="ECO:0000313" key="3">
    <source>
        <dbReference type="EMBL" id="GBF05983.1"/>
    </source>
</evidence>
<sequence length="922" mass="93701">MKHVPLALLLPGLLVAAVSLGAQAQTVPTGTPAGTQITNQATATFDPALPGGPTSAVSNIVSTVVQAVCAVSVAPNGTVQAPGQTANLLPGESAVFRYTVVNSGNDRFTLPLAARTEGGSTFAPSLRVVLDANGNGALDAGEGEVNAVTLGAGESASVLLVVGTGVGDRNDALVNLVASCGGGQEDADNVSRVHVGPPPVLTAQKSFSPALVRPGTETTVTVTARNTGQGESREVILTDPLADQAAQGLLFVPASAAATAGVIEYTADGLTWGTVEPAQVRGVRVRGATLAPGAELALTFRMRATGAAENHIIPNVATAVTGGQSVQAGASADVRYQPGVALGPVGTPEAPENTPADTQSRPFAVVGQQVCFDHTLENTGDVRDLFTVTATYPQGGARAQFLGADGGPLVQPVALDPAGTALIRVCYDAAQTGPLEALLTATGARGTSNTTRDRVGAVEAGLPELVKTVSPDPTKTVAAGEALTYTLKVRNPYTHALTSLRVSDPLPAHVDFVSASDGGAVSGQPGAQVVEWAVDTLAPGETRAVTVTARVSSRAVDGEALRNVFNLVSTELPTPLPSNEVSSPVWSAALRVTKAVSSTQVTPGDRLTYTLGIHNLSATTAIEQAVVTDTPAPGLSYLPGTSTLGGKPLPDPTITNGVLRWEIGSLPANGGAEVTYQTRVTPGATGDLLNRVEVAGMGAGGVARAIASNVATAVTRVNLLAFAPLGEILGTVFVDRNRNGLFDPGLDTPVERARVLLAGGRLALTDAAGRYHFAGVAFGTQALRLDPNTTSYLPLNVPQDGGLGGTRTVQVRGLTGVDFPLAPLGGDIAATRRTTLTVGGLRVEKSVRVGAGSCVVTLRLTTPAPLPGLDLEDPLPPGATLQEGRNTFGGSLKAGETTLIYRFAFTGEPGAAVTDPVVQWRN</sequence>